<comment type="caution">
    <text evidence="1">The sequence shown here is derived from an EMBL/GenBank/DDBJ whole genome shotgun (WGS) entry which is preliminary data.</text>
</comment>
<name>A0AAD7E9Y1_9AGAR</name>
<organism evidence="1 2">
    <name type="scientific">Mycena albidolilacea</name>
    <dbReference type="NCBI Taxonomy" id="1033008"/>
    <lineage>
        <taxon>Eukaryota</taxon>
        <taxon>Fungi</taxon>
        <taxon>Dikarya</taxon>
        <taxon>Basidiomycota</taxon>
        <taxon>Agaricomycotina</taxon>
        <taxon>Agaricomycetes</taxon>
        <taxon>Agaricomycetidae</taxon>
        <taxon>Agaricales</taxon>
        <taxon>Marasmiineae</taxon>
        <taxon>Mycenaceae</taxon>
        <taxon>Mycena</taxon>
    </lineage>
</organism>
<proteinExistence type="predicted"/>
<dbReference type="Proteomes" id="UP001218218">
    <property type="component" value="Unassembled WGS sequence"/>
</dbReference>
<keyword evidence="2" id="KW-1185">Reference proteome</keyword>
<dbReference type="EMBL" id="JARIHO010000093">
    <property type="protein sequence ID" value="KAJ7306248.1"/>
    <property type="molecule type" value="Genomic_DNA"/>
</dbReference>
<evidence type="ECO:0000313" key="1">
    <source>
        <dbReference type="EMBL" id="KAJ7306248.1"/>
    </source>
</evidence>
<dbReference type="AlphaFoldDB" id="A0AAD7E9Y1"/>
<evidence type="ECO:0000313" key="2">
    <source>
        <dbReference type="Proteomes" id="UP001218218"/>
    </source>
</evidence>
<reference evidence="1" key="1">
    <citation type="submission" date="2023-03" db="EMBL/GenBank/DDBJ databases">
        <title>Massive genome expansion in bonnet fungi (Mycena s.s.) driven by repeated elements and novel gene families across ecological guilds.</title>
        <authorList>
            <consortium name="Lawrence Berkeley National Laboratory"/>
            <person name="Harder C.B."/>
            <person name="Miyauchi S."/>
            <person name="Viragh M."/>
            <person name="Kuo A."/>
            <person name="Thoen E."/>
            <person name="Andreopoulos B."/>
            <person name="Lu D."/>
            <person name="Skrede I."/>
            <person name="Drula E."/>
            <person name="Henrissat B."/>
            <person name="Morin E."/>
            <person name="Kohler A."/>
            <person name="Barry K."/>
            <person name="LaButti K."/>
            <person name="Morin E."/>
            <person name="Salamov A."/>
            <person name="Lipzen A."/>
            <person name="Mereny Z."/>
            <person name="Hegedus B."/>
            <person name="Baldrian P."/>
            <person name="Stursova M."/>
            <person name="Weitz H."/>
            <person name="Taylor A."/>
            <person name="Grigoriev I.V."/>
            <person name="Nagy L.G."/>
            <person name="Martin F."/>
            <person name="Kauserud H."/>
        </authorList>
    </citation>
    <scope>NUCLEOTIDE SEQUENCE</scope>
    <source>
        <strain evidence="1">CBHHK002</strain>
    </source>
</reference>
<protein>
    <submittedName>
        <fullName evidence="1">Uncharacterized protein</fullName>
    </submittedName>
</protein>
<sequence>MTTPLKNTPFLLLGHPRLTQREIVSPVLEFVLQNILPINVAVTFKLSSQKLIQDLTANLTSLESSGWLDRQDVTLYEAIVAVLRIRDVPDQYKIQGIQLSSATQASLYKAIRVSKPQLERIKTTVMLDMTCFAVQVLNGTTPSDADIWLSIRDKDITNTFRDFPSTRDISAGPTGEIFPATNSVKNIVACCGRPGNISNTTGSRLQYEPLVIQIVPVVHV</sequence>
<gene>
    <name evidence="1" type="ORF">DFH08DRAFT_824696</name>
</gene>
<accession>A0AAD7E9Y1</accession>